<accession>A0A6A4PPP3</accession>
<name>A0A6A4PPP3_LUPAL</name>
<protein>
    <recommendedName>
        <fullName evidence="4">Amino acid transporter, transmembrane domain-containing protein</fullName>
    </recommendedName>
</protein>
<keyword evidence="1" id="KW-1133">Transmembrane helix</keyword>
<comment type="caution">
    <text evidence="2">The sequence shown here is derived from an EMBL/GenBank/DDBJ whole genome shotgun (WGS) entry which is preliminary data.</text>
</comment>
<dbReference type="EMBL" id="WOCE01000011">
    <property type="protein sequence ID" value="KAE9603513.1"/>
    <property type="molecule type" value="Genomic_DNA"/>
</dbReference>
<evidence type="ECO:0000256" key="1">
    <source>
        <dbReference type="SAM" id="Phobius"/>
    </source>
</evidence>
<organism evidence="2 3">
    <name type="scientific">Lupinus albus</name>
    <name type="common">White lupine</name>
    <name type="synonym">Lupinus termis</name>
    <dbReference type="NCBI Taxonomy" id="3870"/>
    <lineage>
        <taxon>Eukaryota</taxon>
        <taxon>Viridiplantae</taxon>
        <taxon>Streptophyta</taxon>
        <taxon>Embryophyta</taxon>
        <taxon>Tracheophyta</taxon>
        <taxon>Spermatophyta</taxon>
        <taxon>Magnoliopsida</taxon>
        <taxon>eudicotyledons</taxon>
        <taxon>Gunneridae</taxon>
        <taxon>Pentapetalae</taxon>
        <taxon>rosids</taxon>
        <taxon>fabids</taxon>
        <taxon>Fabales</taxon>
        <taxon>Fabaceae</taxon>
        <taxon>Papilionoideae</taxon>
        <taxon>50 kb inversion clade</taxon>
        <taxon>genistoids sensu lato</taxon>
        <taxon>core genistoids</taxon>
        <taxon>Genisteae</taxon>
        <taxon>Lupinus</taxon>
    </lineage>
</organism>
<reference evidence="3" key="1">
    <citation type="journal article" date="2020" name="Nat. Commun.">
        <title>Genome sequence of the cluster root forming white lupin.</title>
        <authorList>
            <person name="Hufnagel B."/>
            <person name="Marques A."/>
            <person name="Soriano A."/>
            <person name="Marques L."/>
            <person name="Divol F."/>
            <person name="Doumas P."/>
            <person name="Sallet E."/>
            <person name="Mancinotti D."/>
            <person name="Carrere S."/>
            <person name="Marande W."/>
            <person name="Arribat S."/>
            <person name="Keller J."/>
            <person name="Huneau C."/>
            <person name="Blein T."/>
            <person name="Aime D."/>
            <person name="Laguerre M."/>
            <person name="Taylor J."/>
            <person name="Schubert V."/>
            <person name="Nelson M."/>
            <person name="Geu-Flores F."/>
            <person name="Crespi M."/>
            <person name="Gallardo-Guerrero K."/>
            <person name="Delaux P.-M."/>
            <person name="Salse J."/>
            <person name="Berges H."/>
            <person name="Guyot R."/>
            <person name="Gouzy J."/>
            <person name="Peret B."/>
        </authorList>
    </citation>
    <scope>NUCLEOTIDE SEQUENCE [LARGE SCALE GENOMIC DNA]</scope>
    <source>
        <strain evidence="3">cv. Amiga</strain>
    </source>
</reference>
<dbReference type="Proteomes" id="UP000447434">
    <property type="component" value="Chromosome 11"/>
</dbReference>
<sequence>MPNMFYLRSIVILASLVGLIGGIALPITLAYPSFMWIVIKKPKKYNTKWYLNWTLGVVVSVLVITGARRHLRYTRIGHKGSLLSSTIITCKYS</sequence>
<proteinExistence type="predicted"/>
<keyword evidence="1" id="KW-0472">Membrane</keyword>
<keyword evidence="3" id="KW-1185">Reference proteome</keyword>
<evidence type="ECO:0008006" key="4">
    <source>
        <dbReference type="Google" id="ProtNLM"/>
    </source>
</evidence>
<dbReference type="AlphaFoldDB" id="A0A6A4PPP3"/>
<evidence type="ECO:0000313" key="3">
    <source>
        <dbReference type="Proteomes" id="UP000447434"/>
    </source>
</evidence>
<evidence type="ECO:0000313" key="2">
    <source>
        <dbReference type="EMBL" id="KAE9603513.1"/>
    </source>
</evidence>
<gene>
    <name evidence="2" type="ORF">Lalb_Chr11g0061711</name>
</gene>
<keyword evidence="1" id="KW-0812">Transmembrane</keyword>
<feature type="transmembrane region" description="Helical" evidence="1">
    <location>
        <begin position="50"/>
        <end position="67"/>
    </location>
</feature>
<dbReference type="OrthoDB" id="40134at2759"/>